<dbReference type="GO" id="GO:0004252">
    <property type="term" value="F:serine-type endopeptidase activity"/>
    <property type="evidence" value="ECO:0007669"/>
    <property type="project" value="InterPro"/>
</dbReference>
<dbReference type="InterPro" id="IPR036286">
    <property type="entry name" value="LexA/Signal_pep-like_sf"/>
</dbReference>
<gene>
    <name evidence="4" type="ORF">GGR16_005260</name>
</gene>
<dbReference type="AlphaFoldDB" id="A0A840C3D6"/>
<dbReference type="Proteomes" id="UP000577362">
    <property type="component" value="Unassembled WGS sequence"/>
</dbReference>
<evidence type="ECO:0000256" key="2">
    <source>
        <dbReference type="ARBA" id="ARBA00029906"/>
    </source>
</evidence>
<keyword evidence="5" id="KW-1185">Reference proteome</keyword>
<dbReference type="InterPro" id="IPR000223">
    <property type="entry name" value="Pept_S26A_signal_pept_1"/>
</dbReference>
<name>A0A840C3D6_9HYPH</name>
<dbReference type="SUPFAM" id="SSF51306">
    <property type="entry name" value="LexA/Signal peptidase"/>
    <property type="match status" value="1"/>
</dbReference>
<proteinExistence type="predicted"/>
<dbReference type="EMBL" id="JACIEN010000015">
    <property type="protein sequence ID" value="MBB4020194.1"/>
    <property type="molecule type" value="Genomic_DNA"/>
</dbReference>
<dbReference type="GO" id="GO:0016020">
    <property type="term" value="C:membrane"/>
    <property type="evidence" value="ECO:0007669"/>
    <property type="project" value="InterPro"/>
</dbReference>
<dbReference type="Gene3D" id="2.10.109.10">
    <property type="entry name" value="Umud Fragment, subunit A"/>
    <property type="match status" value="1"/>
</dbReference>
<feature type="domain" description="Peptidase S26" evidence="3">
    <location>
        <begin position="6"/>
        <end position="165"/>
    </location>
</feature>
<protein>
    <recommendedName>
        <fullName evidence="1">Signal peptidase I</fullName>
    </recommendedName>
    <alternativeName>
        <fullName evidence="2">Leader peptidase I</fullName>
    </alternativeName>
</protein>
<evidence type="ECO:0000313" key="4">
    <source>
        <dbReference type="EMBL" id="MBB4020194.1"/>
    </source>
</evidence>
<evidence type="ECO:0000313" key="5">
    <source>
        <dbReference type="Proteomes" id="UP000577362"/>
    </source>
</evidence>
<dbReference type="RefSeq" id="WP_183319129.1">
    <property type="nucleotide sequence ID" value="NZ_JACIEN010000015.1"/>
</dbReference>
<evidence type="ECO:0000259" key="3">
    <source>
        <dbReference type="Pfam" id="PF10502"/>
    </source>
</evidence>
<sequence length="181" mass="19646">MTRIGWAMATFVATSAVAVSTWIDAPIKLIWNASASAPIGFYFVEPAGRLEVTDLVAVDAPEPIASFLANGRYLPPDTPLLKRVLGLPGQTVCRVGVLITVDSVEMGAALEHDRLGRPLPDWQGCRVIAEGEIFLMNWDVPDSLDGRYFGPVPAGSVIGRAVPLWIDEKGEGRFEWRAATR</sequence>
<dbReference type="InterPro" id="IPR019533">
    <property type="entry name" value="Peptidase_S26"/>
</dbReference>
<evidence type="ECO:0000256" key="1">
    <source>
        <dbReference type="ARBA" id="ARBA00019232"/>
    </source>
</evidence>
<dbReference type="Pfam" id="PF10502">
    <property type="entry name" value="Peptidase_S26"/>
    <property type="match status" value="1"/>
</dbReference>
<dbReference type="PRINTS" id="PR00727">
    <property type="entry name" value="LEADERPTASE"/>
</dbReference>
<accession>A0A840C3D6</accession>
<comment type="caution">
    <text evidence="4">The sequence shown here is derived from an EMBL/GenBank/DDBJ whole genome shotgun (WGS) entry which is preliminary data.</text>
</comment>
<organism evidence="4 5">
    <name type="scientific">Chelatococcus caeni</name>
    <dbReference type="NCBI Taxonomy" id="1348468"/>
    <lineage>
        <taxon>Bacteria</taxon>
        <taxon>Pseudomonadati</taxon>
        <taxon>Pseudomonadota</taxon>
        <taxon>Alphaproteobacteria</taxon>
        <taxon>Hyphomicrobiales</taxon>
        <taxon>Chelatococcaceae</taxon>
        <taxon>Chelatococcus</taxon>
    </lineage>
</organism>
<dbReference type="GO" id="GO:0006465">
    <property type="term" value="P:signal peptide processing"/>
    <property type="evidence" value="ECO:0007669"/>
    <property type="project" value="InterPro"/>
</dbReference>
<reference evidence="4 5" key="1">
    <citation type="submission" date="2020-08" db="EMBL/GenBank/DDBJ databases">
        <title>Genomic Encyclopedia of Type Strains, Phase IV (KMG-IV): sequencing the most valuable type-strain genomes for metagenomic binning, comparative biology and taxonomic classification.</title>
        <authorList>
            <person name="Goeker M."/>
        </authorList>
    </citation>
    <scope>NUCLEOTIDE SEQUENCE [LARGE SCALE GENOMIC DNA]</scope>
    <source>
        <strain evidence="4 5">DSM 103737</strain>
    </source>
</reference>